<sequence>MAGASPGLPLNSTSSSLVPALNCTSASLTAPSSLLARSSMVDHPEHVRAFIPNSSATAERAAYLNERCLLVTIHGQLNPQADLAGFLARQFVNYRHHLHLWEQRRLPDGCYLIATSSTEDSYYKRRLI</sequence>
<protein>
    <submittedName>
        <fullName evidence="1">Uncharacterized protein</fullName>
    </submittedName>
</protein>
<dbReference type="Proteomes" id="UP001327560">
    <property type="component" value="Chromosome 6"/>
</dbReference>
<accession>A0AAQ3KNM7</accession>
<proteinExistence type="predicted"/>
<dbReference type="EMBL" id="CP136895">
    <property type="protein sequence ID" value="WOL10927.1"/>
    <property type="molecule type" value="Genomic_DNA"/>
</dbReference>
<name>A0AAQ3KNM7_9LILI</name>
<gene>
    <name evidence="1" type="ORF">Cni_G19687</name>
</gene>
<evidence type="ECO:0000313" key="1">
    <source>
        <dbReference type="EMBL" id="WOL10927.1"/>
    </source>
</evidence>
<dbReference type="AlphaFoldDB" id="A0AAQ3KNM7"/>
<organism evidence="1 2">
    <name type="scientific">Canna indica</name>
    <name type="common">Indian-shot</name>
    <dbReference type="NCBI Taxonomy" id="4628"/>
    <lineage>
        <taxon>Eukaryota</taxon>
        <taxon>Viridiplantae</taxon>
        <taxon>Streptophyta</taxon>
        <taxon>Embryophyta</taxon>
        <taxon>Tracheophyta</taxon>
        <taxon>Spermatophyta</taxon>
        <taxon>Magnoliopsida</taxon>
        <taxon>Liliopsida</taxon>
        <taxon>Zingiberales</taxon>
        <taxon>Cannaceae</taxon>
        <taxon>Canna</taxon>
    </lineage>
</organism>
<keyword evidence="2" id="KW-1185">Reference proteome</keyword>
<evidence type="ECO:0000313" key="2">
    <source>
        <dbReference type="Proteomes" id="UP001327560"/>
    </source>
</evidence>
<reference evidence="1 2" key="1">
    <citation type="submission" date="2023-10" db="EMBL/GenBank/DDBJ databases">
        <title>Chromosome-scale genome assembly provides insights into flower coloration mechanisms of Canna indica.</title>
        <authorList>
            <person name="Li C."/>
        </authorList>
    </citation>
    <scope>NUCLEOTIDE SEQUENCE [LARGE SCALE GENOMIC DNA]</scope>
    <source>
        <tissue evidence="1">Flower</tissue>
    </source>
</reference>